<dbReference type="Proteomes" id="UP000275408">
    <property type="component" value="Unassembled WGS sequence"/>
</dbReference>
<dbReference type="AlphaFoldDB" id="A0A3M6UJM3"/>
<evidence type="ECO:0000313" key="2">
    <source>
        <dbReference type="EMBL" id="RMX53871.1"/>
    </source>
</evidence>
<protein>
    <submittedName>
        <fullName evidence="2">Uncharacterized protein</fullName>
    </submittedName>
</protein>
<name>A0A3M6UJM3_POCDA</name>
<evidence type="ECO:0000313" key="3">
    <source>
        <dbReference type="Proteomes" id="UP000275408"/>
    </source>
</evidence>
<reference evidence="2 3" key="1">
    <citation type="journal article" date="2018" name="Sci. Rep.">
        <title>Comparative analysis of the Pocillopora damicornis genome highlights role of immune system in coral evolution.</title>
        <authorList>
            <person name="Cunning R."/>
            <person name="Bay R.A."/>
            <person name="Gillette P."/>
            <person name="Baker A.C."/>
            <person name="Traylor-Knowles N."/>
        </authorList>
    </citation>
    <scope>NUCLEOTIDE SEQUENCE [LARGE SCALE GENOMIC DNA]</scope>
    <source>
        <strain evidence="2">RSMAS</strain>
        <tissue evidence="2">Whole animal</tissue>
    </source>
</reference>
<sequence length="122" mass="13299">EMLLRSTVPCMTLTQPSGTPASCANFIMNIVEPGFLSDGLRIIVLPQTSAIGNIYKQIIGKHHHNLTVLVLVDHPQPHDLQPSFKSCEAVVPPCQKGHMPFPPPLSLIDPNTQGNRPNTLMS</sequence>
<dbReference type="EMBL" id="RCHS01001388">
    <property type="protein sequence ID" value="RMX53871.1"/>
    <property type="molecule type" value="Genomic_DNA"/>
</dbReference>
<feature type="non-terminal residue" evidence="2">
    <location>
        <position position="1"/>
    </location>
</feature>
<keyword evidence="3" id="KW-1185">Reference proteome</keyword>
<gene>
    <name evidence="2" type="ORF">pdam_00018621</name>
</gene>
<feature type="region of interest" description="Disordered" evidence="1">
    <location>
        <begin position="101"/>
        <end position="122"/>
    </location>
</feature>
<comment type="caution">
    <text evidence="2">The sequence shown here is derived from an EMBL/GenBank/DDBJ whole genome shotgun (WGS) entry which is preliminary data.</text>
</comment>
<evidence type="ECO:0000256" key="1">
    <source>
        <dbReference type="SAM" id="MobiDB-lite"/>
    </source>
</evidence>
<feature type="compositionally biased region" description="Polar residues" evidence="1">
    <location>
        <begin position="109"/>
        <end position="122"/>
    </location>
</feature>
<organism evidence="2 3">
    <name type="scientific">Pocillopora damicornis</name>
    <name type="common">Cauliflower coral</name>
    <name type="synonym">Millepora damicornis</name>
    <dbReference type="NCBI Taxonomy" id="46731"/>
    <lineage>
        <taxon>Eukaryota</taxon>
        <taxon>Metazoa</taxon>
        <taxon>Cnidaria</taxon>
        <taxon>Anthozoa</taxon>
        <taxon>Hexacorallia</taxon>
        <taxon>Scleractinia</taxon>
        <taxon>Astrocoeniina</taxon>
        <taxon>Pocilloporidae</taxon>
        <taxon>Pocillopora</taxon>
    </lineage>
</organism>
<accession>A0A3M6UJM3</accession>
<proteinExistence type="predicted"/>